<evidence type="ECO:0000313" key="2">
    <source>
        <dbReference type="Proteomes" id="UP000288805"/>
    </source>
</evidence>
<protein>
    <recommendedName>
        <fullName evidence="3">Reverse transcriptase domain-containing protein</fullName>
    </recommendedName>
</protein>
<comment type="caution">
    <text evidence="1">The sequence shown here is derived from an EMBL/GenBank/DDBJ whole genome shotgun (WGS) entry which is preliminary data.</text>
</comment>
<dbReference type="AlphaFoldDB" id="A0A438EMY9"/>
<proteinExistence type="predicted"/>
<evidence type="ECO:0008006" key="3">
    <source>
        <dbReference type="Google" id="ProtNLM"/>
    </source>
</evidence>
<gene>
    <name evidence="1" type="ORF">CK203_084403</name>
</gene>
<sequence>MGSRLPSSKISSLGCVGLIRLCYRKMRIGDYELGIYNFVFWGQKGPEVREESKLHLSHSDPKKGGYGKGERFQTDQFGWEPLQVACKVLENRLKLVVGEVVSKFQYAFIQDRQIMDVALIANEAIDSKFKDNFFGLLLKLDIEKTFDHVNWDCLLSIMSKMGFEQRSGGFIEGFKVGSSCGIGRDMLHFLFADDTLLFLNRDKSEAILVGSIDSLEKIVLVMGYRVGKLPTSSLGFPLGSPFKSSRGGLGIRNLVVLNKALLGKWNWRFVVERHSLWKQVIIDKFGVEERGWCSREARGAYGVGVWKAIRKDWESIRFRSRFVVGNGRKEEGGEVGSWNPLFSRHFNDWEMKEEEGLFRKLHPLVLNRDVEDVLSWKIARTTPFLLDHSIAPSQELLVNPFPWSIMWRSWAPMRVSFFAWEMSWNRILTID</sequence>
<dbReference type="Proteomes" id="UP000288805">
    <property type="component" value="Unassembled WGS sequence"/>
</dbReference>
<accession>A0A438EMY9</accession>
<organism evidence="1 2">
    <name type="scientific">Vitis vinifera</name>
    <name type="common">Grape</name>
    <dbReference type="NCBI Taxonomy" id="29760"/>
    <lineage>
        <taxon>Eukaryota</taxon>
        <taxon>Viridiplantae</taxon>
        <taxon>Streptophyta</taxon>
        <taxon>Embryophyta</taxon>
        <taxon>Tracheophyta</taxon>
        <taxon>Spermatophyta</taxon>
        <taxon>Magnoliopsida</taxon>
        <taxon>eudicotyledons</taxon>
        <taxon>Gunneridae</taxon>
        <taxon>Pentapetalae</taxon>
        <taxon>rosids</taxon>
        <taxon>Vitales</taxon>
        <taxon>Vitaceae</taxon>
        <taxon>Viteae</taxon>
        <taxon>Vitis</taxon>
    </lineage>
</organism>
<reference evidence="1 2" key="1">
    <citation type="journal article" date="2018" name="PLoS Genet.">
        <title>Population sequencing reveals clonal diversity and ancestral inbreeding in the grapevine cultivar Chardonnay.</title>
        <authorList>
            <person name="Roach M.J."/>
            <person name="Johnson D.L."/>
            <person name="Bohlmann J."/>
            <person name="van Vuuren H.J."/>
            <person name="Jones S.J."/>
            <person name="Pretorius I.S."/>
            <person name="Schmidt S.A."/>
            <person name="Borneman A.R."/>
        </authorList>
    </citation>
    <scope>NUCLEOTIDE SEQUENCE [LARGE SCALE GENOMIC DNA]</scope>
    <source>
        <strain evidence="2">cv. Chardonnay</strain>
        <tissue evidence="1">Leaf</tissue>
    </source>
</reference>
<evidence type="ECO:0000313" key="1">
    <source>
        <dbReference type="EMBL" id="RVW49084.1"/>
    </source>
</evidence>
<dbReference type="EMBL" id="QGNW01001232">
    <property type="protein sequence ID" value="RVW49084.1"/>
    <property type="molecule type" value="Genomic_DNA"/>
</dbReference>
<name>A0A438EMY9_VITVI</name>